<evidence type="ECO:0000313" key="3">
    <source>
        <dbReference type="Proteomes" id="UP000654452"/>
    </source>
</evidence>
<reference evidence="2 3" key="1">
    <citation type="submission" date="2021-01" db="EMBL/GenBank/DDBJ databases">
        <title>Azospirillum sp. YIM DDC1 draft genome.</title>
        <authorList>
            <person name="Wang Y.-X."/>
        </authorList>
    </citation>
    <scope>NUCLEOTIDE SEQUENCE [LARGE SCALE GENOMIC DNA]</scope>
    <source>
        <strain evidence="2 3">YIM DDC1</strain>
    </source>
</reference>
<protein>
    <recommendedName>
        <fullName evidence="4">ParA family protein</fullName>
    </recommendedName>
</protein>
<keyword evidence="3" id="KW-1185">Reference proteome</keyword>
<comment type="caution">
    <text evidence="2">The sequence shown here is derived from an EMBL/GenBank/DDBJ whole genome shotgun (WGS) entry which is preliminary data.</text>
</comment>
<sequence length="259" mass="27911">MLKVISFNKTKGGAGASTSAHLLANGFGLLDVDCWLFSTDQTREGESLVPPNASEGRPYAWLDGRDPKVLGPAIRRLASRPGVVIVDGAANRADIDSLIVPRADLVIVPTMHSEGDFRQLKADLSYLTNPAKIERVGDLAIQRSAWPSGVSEDAATAELQAYIPADLHGALLPPIPFRSAARRLDREAVPIDYRLSKLCQEQARAVIAFARWNLLALKSPSSAQPAKVDPKPKAKAKTSALVQADGRDENGYMNIPLPM</sequence>
<organism evidence="2 3">
    <name type="scientific">Azospirillum aestuarii</name>
    <dbReference type="NCBI Taxonomy" id="2802052"/>
    <lineage>
        <taxon>Bacteria</taxon>
        <taxon>Pseudomonadati</taxon>
        <taxon>Pseudomonadota</taxon>
        <taxon>Alphaproteobacteria</taxon>
        <taxon>Rhodospirillales</taxon>
        <taxon>Azospirillaceae</taxon>
        <taxon>Azospirillum</taxon>
    </lineage>
</organism>
<dbReference type="Proteomes" id="UP000654452">
    <property type="component" value="Unassembled WGS sequence"/>
</dbReference>
<name>A0ABS1HRV6_9PROT</name>
<evidence type="ECO:0008006" key="4">
    <source>
        <dbReference type="Google" id="ProtNLM"/>
    </source>
</evidence>
<dbReference type="SUPFAM" id="SSF52540">
    <property type="entry name" value="P-loop containing nucleoside triphosphate hydrolases"/>
    <property type="match status" value="1"/>
</dbReference>
<dbReference type="InterPro" id="IPR027417">
    <property type="entry name" value="P-loop_NTPase"/>
</dbReference>
<dbReference type="Gene3D" id="3.40.50.300">
    <property type="entry name" value="P-loop containing nucleotide triphosphate hydrolases"/>
    <property type="match status" value="1"/>
</dbReference>
<feature type="region of interest" description="Disordered" evidence="1">
    <location>
        <begin position="222"/>
        <end position="241"/>
    </location>
</feature>
<evidence type="ECO:0000256" key="1">
    <source>
        <dbReference type="SAM" id="MobiDB-lite"/>
    </source>
</evidence>
<accession>A0ABS1HRV6</accession>
<evidence type="ECO:0000313" key="2">
    <source>
        <dbReference type="EMBL" id="MBK4717553.1"/>
    </source>
</evidence>
<gene>
    <name evidence="2" type="ORF">JJL56_01580</name>
</gene>
<dbReference type="EMBL" id="JAEPIV010000001">
    <property type="protein sequence ID" value="MBK4717553.1"/>
    <property type="molecule type" value="Genomic_DNA"/>
</dbReference>
<dbReference type="RefSeq" id="WP_200483921.1">
    <property type="nucleotide sequence ID" value="NZ_JAEPIV010000001.1"/>
</dbReference>
<proteinExistence type="predicted"/>